<reference evidence="3 6" key="1">
    <citation type="submission" date="2021-11" db="EMBL/GenBank/DDBJ databases">
        <title>Draft genome sequence of Capnocytophaga sp. strain KC07075 isolated from cat oral cavity.</title>
        <authorList>
            <person name="Suzuki M."/>
            <person name="Imaoka K."/>
            <person name="Kimura M."/>
            <person name="Morikawa S."/>
            <person name="Maeda K."/>
        </authorList>
    </citation>
    <scope>NUCLEOTIDE SEQUENCE</scope>
    <source>
        <strain evidence="3">KC07075</strain>
        <strain evidence="4 6">KC07079</strain>
    </source>
</reference>
<keyword evidence="1" id="KW-0812">Transmembrane</keyword>
<keyword evidence="6" id="KW-1185">Reference proteome</keyword>
<dbReference type="Pfam" id="PF06713">
    <property type="entry name" value="bPH_4"/>
    <property type="match status" value="1"/>
</dbReference>
<dbReference type="EMBL" id="BQKB01000055">
    <property type="protein sequence ID" value="GJM53988.1"/>
    <property type="molecule type" value="Genomic_DNA"/>
</dbReference>
<protein>
    <recommendedName>
        <fullName evidence="2">Uncharacterized protein YyaB-like PH domain-containing protein</fullName>
    </recommendedName>
</protein>
<evidence type="ECO:0000313" key="4">
    <source>
        <dbReference type="EMBL" id="GJM53988.1"/>
    </source>
</evidence>
<dbReference type="Proteomes" id="UP001208692">
    <property type="component" value="Unassembled WGS sequence"/>
</dbReference>
<organism evidence="3 5">
    <name type="scientific">Capnocytophaga catalasegens</name>
    <dbReference type="NCBI Taxonomy" id="1004260"/>
    <lineage>
        <taxon>Bacteria</taxon>
        <taxon>Pseudomonadati</taxon>
        <taxon>Bacteroidota</taxon>
        <taxon>Flavobacteriia</taxon>
        <taxon>Flavobacteriales</taxon>
        <taxon>Flavobacteriaceae</taxon>
        <taxon>Capnocytophaga</taxon>
    </lineage>
</organism>
<keyword evidence="1" id="KW-0472">Membrane</keyword>
<dbReference type="RefSeq" id="WP_264845116.1">
    <property type="nucleotide sequence ID" value="NZ_BPMA01000004.1"/>
</dbReference>
<name>A0AAV5AYF8_9FLAO</name>
<comment type="caution">
    <text evidence="3">The sequence shown here is derived from an EMBL/GenBank/DDBJ whole genome shotgun (WGS) entry which is preliminary data.</text>
</comment>
<accession>A0AAV5AYF8</accession>
<proteinExistence type="predicted"/>
<evidence type="ECO:0000259" key="2">
    <source>
        <dbReference type="Pfam" id="PF06713"/>
    </source>
</evidence>
<dbReference type="EMBL" id="BQKA01000058">
    <property type="protein sequence ID" value="GJM51480.1"/>
    <property type="molecule type" value="Genomic_DNA"/>
</dbReference>
<keyword evidence="1" id="KW-1133">Transmembrane helix</keyword>
<dbReference type="InterPro" id="IPR009589">
    <property type="entry name" value="PH_YyaB-like"/>
</dbReference>
<feature type="domain" description="Uncharacterized protein YyaB-like PH" evidence="2">
    <location>
        <begin position="58"/>
        <end position="130"/>
    </location>
</feature>
<dbReference type="AlphaFoldDB" id="A0AAV5AYF8"/>
<feature type="transmembrane region" description="Helical" evidence="1">
    <location>
        <begin position="12"/>
        <end position="30"/>
    </location>
</feature>
<evidence type="ECO:0000256" key="1">
    <source>
        <dbReference type="SAM" id="Phobius"/>
    </source>
</evidence>
<sequence>MKIYKSKIDSWFWMLMPITLFITIFPAFLLNAPVEVWICYGITALLIIGLFILMLRLRYVIDSRFLTIKMSFWTKKIDIKTIRKIEKNRTLLSSPALSIDKIEIFYNKYDSILISPKEKTKFIANLLEINPEIEVTKV</sequence>
<dbReference type="GO" id="GO:0030153">
    <property type="term" value="P:bacteriocin immunity"/>
    <property type="evidence" value="ECO:0007669"/>
    <property type="project" value="InterPro"/>
</dbReference>
<feature type="transmembrane region" description="Helical" evidence="1">
    <location>
        <begin position="36"/>
        <end position="55"/>
    </location>
</feature>
<evidence type="ECO:0000313" key="6">
    <source>
        <dbReference type="Proteomes" id="UP001208692"/>
    </source>
</evidence>
<gene>
    <name evidence="3" type="ORF">RCZ15_24530</name>
    <name evidence="4" type="ORF">RCZ16_23040</name>
</gene>
<evidence type="ECO:0000313" key="3">
    <source>
        <dbReference type="EMBL" id="GJM51480.1"/>
    </source>
</evidence>
<evidence type="ECO:0000313" key="5">
    <source>
        <dbReference type="Proteomes" id="UP001207736"/>
    </source>
</evidence>
<dbReference type="Proteomes" id="UP001207736">
    <property type="component" value="Unassembled WGS sequence"/>
</dbReference>